<dbReference type="RefSeq" id="XP_066913363.1">
    <property type="nucleotide sequence ID" value="XM_067057262.1"/>
</dbReference>
<dbReference type="PANTHER" id="PTHR33099">
    <property type="entry name" value="FE2OG DIOXYGENASE DOMAIN-CONTAINING PROTEIN"/>
    <property type="match status" value="1"/>
</dbReference>
<evidence type="ECO:0000313" key="3">
    <source>
        <dbReference type="Proteomes" id="UP000594262"/>
    </source>
</evidence>
<proteinExistence type="predicted"/>
<evidence type="ECO:0000256" key="1">
    <source>
        <dbReference type="SAM" id="MobiDB-lite"/>
    </source>
</evidence>
<accession>A0A7M5WID5</accession>
<dbReference type="Proteomes" id="UP000594262">
    <property type="component" value="Unplaced"/>
</dbReference>
<feature type="compositionally biased region" description="Basic and acidic residues" evidence="1">
    <location>
        <begin position="14"/>
        <end position="29"/>
    </location>
</feature>
<dbReference type="PANTHER" id="PTHR33099:SF13">
    <property type="entry name" value="F-BOX DOMAIN-CONTAINING PROTEIN-RELATED"/>
    <property type="match status" value="1"/>
</dbReference>
<dbReference type="EnsemblMetazoa" id="CLYHEMT001466.1">
    <property type="protein sequence ID" value="CLYHEMP001466.1"/>
    <property type="gene ID" value="CLYHEMG001466"/>
</dbReference>
<evidence type="ECO:0000313" key="2">
    <source>
        <dbReference type="EnsemblMetazoa" id="CLYHEMP001466.1"/>
    </source>
</evidence>
<organism evidence="2 3">
    <name type="scientific">Clytia hemisphaerica</name>
    <dbReference type="NCBI Taxonomy" id="252671"/>
    <lineage>
        <taxon>Eukaryota</taxon>
        <taxon>Metazoa</taxon>
        <taxon>Cnidaria</taxon>
        <taxon>Hydrozoa</taxon>
        <taxon>Hydroidolina</taxon>
        <taxon>Leptothecata</taxon>
        <taxon>Obeliida</taxon>
        <taxon>Clytiidae</taxon>
        <taxon>Clytia</taxon>
    </lineage>
</organism>
<reference evidence="2" key="1">
    <citation type="submission" date="2021-01" db="UniProtKB">
        <authorList>
            <consortium name="EnsemblMetazoa"/>
        </authorList>
    </citation>
    <scope>IDENTIFICATION</scope>
</reference>
<dbReference type="GeneID" id="136800616"/>
<feature type="region of interest" description="Disordered" evidence="1">
    <location>
        <begin position="1"/>
        <end position="40"/>
    </location>
</feature>
<protein>
    <submittedName>
        <fullName evidence="2">Uncharacterized protein</fullName>
    </submittedName>
</protein>
<name>A0A7M5WID5_9CNID</name>
<dbReference type="AlphaFoldDB" id="A0A7M5WID5"/>
<sequence length="1105" mass="130111">MESTSEFDDDDDDDKNKDCFDDGEFKPMVDIDPGEVSDDYNKIEQDDISNVKCTSMDTFKIVLKSIKHNPVKFATNGITDKIHLPSLNIKGFGPISLPLCESQGREIIDQFERNSIDSSVKIKNILEFYPDDFTITNPKFHRILQSIRQQVKSEMFVNLHVNLTLKKLVICGKGSRFVTSSNIGEEEFVTIIVQLPSLFTGNKLTVSIGDETEIVAFDGKEAHCEIIYSAFYSNCNYEMTPLESGYRVALIYKLKLNDSKEMIKPLEESIRIRKEVTTALSEIYRNRKKRFALLLEEKYNWKSLKSGVKKLKSQDQAIGDYLEYANKSLPLHEQWSFYLVDYQTSADGLSECSKDDISLQKGIKMDGSMKSVDFLGLSLDKNEDIIAISEIQKYKQKNDKEKEKARRKLRFLILAIPSIRQFEYFCSSKFPTQCLQYMADKVDHTSPQFKVYLKDLFKRYKSFNESNSKLLVNLIIKPEDPEIVLWYIEKVMARKFNYSEKVHGIPDIAEVDIAKIFKSVPWEQIKEAVENVIENVEFWQYEKWMMVFYHSGIIDVAHRVVYSSLQEIKSRKRAKRYMRPLWQEIIESLHKHDNLSERWLDEITTCDYIVNDIELNVLLLNKLLFDKPSYFLLHLNRFVDDIISIDQEEDMRGFYPEEITEMIVSVVRHTFHNYDFFKEPSEKLFDYIVSGSIVLDILLQLSNENDTEGFKMIFDRYIDQLLYCTHLVKDRVTLAQILLRCNITNMNSNIERFLEVCRTIGDLNTLCMIIEDILKNKDKIDNKKRSFEMVNGLLEIFVTNFNMDFNFEKVVNLVITLFSEGDLFASKLDEFFSNEFFLDQLRRRFCRVINGVTKKEFPKCESSKKLLRLLLSILGEELFYYDSYITDRYHLHFVRKLFKDRYFEDIVLEFISSEKFKYSNHEPFPAYKRRSYIEILIDDFKIEFSKNDLYGELLLVRYNNLRTLKERGCPKFTWKQSDAHIYGHPAIERFLRSEEVTLVYRNFNDIDQAVEWLMIHSHWNEDHDFTGIVRGHEGEIELILQKGRDLHERMIVKYTSFMDEMKELETRLKRFPKIYSKMGALKRTSPSSNKNDIVPAKKAHLDVVN</sequence>
<keyword evidence="3" id="KW-1185">Reference proteome</keyword>
<dbReference type="OrthoDB" id="124582at2759"/>
<feature type="compositionally biased region" description="Acidic residues" evidence="1">
    <location>
        <begin position="1"/>
        <end position="13"/>
    </location>
</feature>